<evidence type="ECO:0000256" key="7">
    <source>
        <dbReference type="SAM" id="MobiDB-lite"/>
    </source>
</evidence>
<dbReference type="InterPro" id="IPR050987">
    <property type="entry name" value="AtrR-like"/>
</dbReference>
<name>A0AAJ8BPT9_ASPNG</name>
<evidence type="ECO:0000313" key="9">
    <source>
        <dbReference type="RefSeq" id="XP_059600371.1"/>
    </source>
</evidence>
<evidence type="ECO:0000256" key="3">
    <source>
        <dbReference type="ARBA" id="ARBA00023015"/>
    </source>
</evidence>
<keyword evidence="5" id="KW-0804">Transcription</keyword>
<comment type="subcellular location">
    <subcellularLocation>
        <location evidence="1">Nucleus</location>
    </subcellularLocation>
</comment>
<dbReference type="GO" id="GO:0003677">
    <property type="term" value="F:DNA binding"/>
    <property type="evidence" value="ECO:0007669"/>
    <property type="project" value="UniProtKB-KW"/>
</dbReference>
<sequence>MSYQVRCDKEDPCGNCQDQMTDCTRLRGMKRLPKLPKRGAVQTRTRESRIPRDRTLVSQLLITGRRSRQVSVEQSSEGSMLNDLPPHIEHGSLDLPDDLYSPLIAPTIDTNYELPGWVSLIPLTDAQMIKQPNSGQSLELVRGRHQTLEFALSIASQLLGGMSRYIGSNKFGSYVQDFFRHISNETLKRMGLSILLGTATASDALLYTVCVNSVAYKFLDTVAAIESDTILAQSLRHSALLYRETAQRALRKIPLFTESSLPLLQATLCGIFLYQGLGDISTCQELTKTACRVCMDIGLHPDATGMHNSNEEEYYCFMWCYILDRNYAWKIGRPGILTLGPDTRVDPPTSRPIISTLLLIYLELAKIQDTMIPFLIDSSTGDWNVCRAFNSVASQLLRDMYAIRGKIDQIESPSPNWTGLDVSSEMASLNFSYHSIMTSILYLHQIAPGQVAIETCLTSARQELRALITICESNNTPKTVAYLHCMLRTILQRRRNMSSRGFPDPQGPRKLSRAQRDNESAYRYDAESFSASQVQLGFQPLDGGILDYSQIPSNLPSWFGSAVNQDTISWSNGDVESVAFSSPLGAFQSHDALCDSQNFSSQAGSD</sequence>
<gene>
    <name evidence="9" type="ORF">An03g06370</name>
</gene>
<proteinExistence type="predicted"/>
<dbReference type="GeneID" id="4980624"/>
<accession>A0AAJ8BPT9</accession>
<dbReference type="RefSeq" id="XP_059600371.1">
    <property type="nucleotide sequence ID" value="XM_059747189.1"/>
</dbReference>
<keyword evidence="3" id="KW-0805">Transcription regulation</keyword>
<reference evidence="9" key="2">
    <citation type="submission" date="2025-08" db="UniProtKB">
        <authorList>
            <consortium name="RefSeq"/>
        </authorList>
    </citation>
    <scope>IDENTIFICATION</scope>
</reference>
<evidence type="ECO:0000259" key="8">
    <source>
        <dbReference type="SMART" id="SM00906"/>
    </source>
</evidence>
<evidence type="ECO:0000256" key="2">
    <source>
        <dbReference type="ARBA" id="ARBA00022723"/>
    </source>
</evidence>
<dbReference type="PANTHER" id="PTHR46910">
    <property type="entry name" value="TRANSCRIPTION FACTOR PDR1"/>
    <property type="match status" value="1"/>
</dbReference>
<dbReference type="Pfam" id="PF04082">
    <property type="entry name" value="Fungal_trans"/>
    <property type="match status" value="1"/>
</dbReference>
<dbReference type="AlphaFoldDB" id="A0AAJ8BPT9"/>
<evidence type="ECO:0000256" key="6">
    <source>
        <dbReference type="ARBA" id="ARBA00023242"/>
    </source>
</evidence>
<dbReference type="CDD" id="cd12148">
    <property type="entry name" value="fungal_TF_MHR"/>
    <property type="match status" value="1"/>
</dbReference>
<evidence type="ECO:0000256" key="1">
    <source>
        <dbReference type="ARBA" id="ARBA00004123"/>
    </source>
</evidence>
<feature type="region of interest" description="Disordered" evidence="7">
    <location>
        <begin position="497"/>
        <end position="517"/>
    </location>
</feature>
<organism evidence="9">
    <name type="scientific">Aspergillus niger</name>
    <dbReference type="NCBI Taxonomy" id="5061"/>
    <lineage>
        <taxon>Eukaryota</taxon>
        <taxon>Fungi</taxon>
        <taxon>Dikarya</taxon>
        <taxon>Ascomycota</taxon>
        <taxon>Pezizomycotina</taxon>
        <taxon>Eurotiomycetes</taxon>
        <taxon>Eurotiomycetidae</taxon>
        <taxon>Eurotiales</taxon>
        <taxon>Aspergillaceae</taxon>
        <taxon>Aspergillus</taxon>
        <taxon>Aspergillus subgen. Circumdati</taxon>
    </lineage>
</organism>
<keyword evidence="4" id="KW-0238">DNA-binding</keyword>
<evidence type="ECO:0000256" key="4">
    <source>
        <dbReference type="ARBA" id="ARBA00023125"/>
    </source>
</evidence>
<reference evidence="9" key="1">
    <citation type="submission" date="2025-02" db="EMBL/GenBank/DDBJ databases">
        <authorList>
            <consortium name="NCBI Genome Project"/>
        </authorList>
    </citation>
    <scope>NUCLEOTIDE SEQUENCE</scope>
</reference>
<dbReference type="GO" id="GO:0046872">
    <property type="term" value="F:metal ion binding"/>
    <property type="evidence" value="ECO:0007669"/>
    <property type="project" value="UniProtKB-KW"/>
</dbReference>
<evidence type="ECO:0000256" key="5">
    <source>
        <dbReference type="ARBA" id="ARBA00023163"/>
    </source>
</evidence>
<dbReference type="SMART" id="SM00906">
    <property type="entry name" value="Fungal_trans"/>
    <property type="match status" value="1"/>
</dbReference>
<dbReference type="GO" id="GO:0005634">
    <property type="term" value="C:nucleus"/>
    <property type="evidence" value="ECO:0007669"/>
    <property type="project" value="UniProtKB-SubCell"/>
</dbReference>
<keyword evidence="2" id="KW-0479">Metal-binding</keyword>
<dbReference type="InterPro" id="IPR007219">
    <property type="entry name" value="XnlR_reg_dom"/>
</dbReference>
<dbReference type="KEGG" id="ang:An03g06370"/>
<protein>
    <recommendedName>
        <fullName evidence="8">Xylanolytic transcriptional activator regulatory domain-containing protein</fullName>
    </recommendedName>
</protein>
<feature type="domain" description="Xylanolytic transcriptional activator regulatory" evidence="8">
    <location>
        <begin position="283"/>
        <end position="354"/>
    </location>
</feature>
<keyword evidence="6" id="KW-0539">Nucleus</keyword>
<dbReference type="PANTHER" id="PTHR46910:SF3">
    <property type="entry name" value="HALOTOLERANCE PROTEIN 9-RELATED"/>
    <property type="match status" value="1"/>
</dbReference>